<accession>A0A5B0NP42</accession>
<protein>
    <submittedName>
        <fullName evidence="2">Uncharacterized protein</fullName>
    </submittedName>
</protein>
<organism evidence="2 3">
    <name type="scientific">Puccinia graminis f. sp. tritici</name>
    <dbReference type="NCBI Taxonomy" id="56615"/>
    <lineage>
        <taxon>Eukaryota</taxon>
        <taxon>Fungi</taxon>
        <taxon>Dikarya</taxon>
        <taxon>Basidiomycota</taxon>
        <taxon>Pucciniomycotina</taxon>
        <taxon>Pucciniomycetes</taxon>
        <taxon>Pucciniales</taxon>
        <taxon>Pucciniaceae</taxon>
        <taxon>Puccinia</taxon>
    </lineage>
</organism>
<sequence>MKVGRVDPEVTRDPSGKSGTLVTSGPWVANQLQDPRESPLGNLSLIGHQYKTTTHERSS</sequence>
<evidence type="ECO:0000256" key="1">
    <source>
        <dbReference type="SAM" id="MobiDB-lite"/>
    </source>
</evidence>
<dbReference type="Proteomes" id="UP000324748">
    <property type="component" value="Unassembled WGS sequence"/>
</dbReference>
<gene>
    <name evidence="2" type="ORF">PGT21_027859</name>
</gene>
<evidence type="ECO:0000313" key="3">
    <source>
        <dbReference type="Proteomes" id="UP000324748"/>
    </source>
</evidence>
<feature type="compositionally biased region" description="Basic and acidic residues" evidence="1">
    <location>
        <begin position="1"/>
        <end position="15"/>
    </location>
</feature>
<feature type="region of interest" description="Disordered" evidence="1">
    <location>
        <begin position="1"/>
        <end position="59"/>
    </location>
</feature>
<name>A0A5B0NP42_PUCGR</name>
<reference evidence="2 3" key="1">
    <citation type="submission" date="2019-05" db="EMBL/GenBank/DDBJ databases">
        <title>Emergence of the Ug99 lineage of the wheat stem rust pathogen through somatic hybridization.</title>
        <authorList>
            <person name="Li F."/>
            <person name="Upadhyaya N.M."/>
            <person name="Sperschneider J."/>
            <person name="Matny O."/>
            <person name="Nguyen-Phuc H."/>
            <person name="Mago R."/>
            <person name="Raley C."/>
            <person name="Miller M.E."/>
            <person name="Silverstein K.A.T."/>
            <person name="Henningsen E."/>
            <person name="Hirsch C.D."/>
            <person name="Visser B."/>
            <person name="Pretorius Z.A."/>
            <person name="Steffenson B.J."/>
            <person name="Schwessinger B."/>
            <person name="Dodds P.N."/>
            <person name="Figueroa M."/>
        </authorList>
    </citation>
    <scope>NUCLEOTIDE SEQUENCE [LARGE SCALE GENOMIC DNA]</scope>
    <source>
        <strain evidence="2">21-0</strain>
    </source>
</reference>
<proteinExistence type="predicted"/>
<evidence type="ECO:0000313" key="2">
    <source>
        <dbReference type="EMBL" id="KAA1089708.1"/>
    </source>
</evidence>
<comment type="caution">
    <text evidence="2">The sequence shown here is derived from an EMBL/GenBank/DDBJ whole genome shotgun (WGS) entry which is preliminary data.</text>
</comment>
<keyword evidence="3" id="KW-1185">Reference proteome</keyword>
<dbReference type="EMBL" id="VSWC01000093">
    <property type="protein sequence ID" value="KAA1089708.1"/>
    <property type="molecule type" value="Genomic_DNA"/>
</dbReference>
<dbReference type="AlphaFoldDB" id="A0A5B0NP42"/>